<dbReference type="AlphaFoldDB" id="A0A5N6ZIK3"/>
<keyword evidence="10" id="KW-1185">Reference proteome</keyword>
<dbReference type="GO" id="GO:0016020">
    <property type="term" value="C:membrane"/>
    <property type="evidence" value="ECO:0007669"/>
    <property type="project" value="UniProtKB-SubCell"/>
</dbReference>
<evidence type="ECO:0000313" key="10">
    <source>
        <dbReference type="Proteomes" id="UP000326268"/>
    </source>
</evidence>
<dbReference type="Proteomes" id="UP000326268">
    <property type="component" value="Unassembled WGS sequence"/>
</dbReference>
<dbReference type="Pfam" id="PF20684">
    <property type="entry name" value="Fung_rhodopsin"/>
    <property type="match status" value="1"/>
</dbReference>
<feature type="transmembrane region" description="Helical" evidence="7">
    <location>
        <begin position="221"/>
        <end position="238"/>
    </location>
</feature>
<feature type="transmembrane region" description="Helical" evidence="7">
    <location>
        <begin position="102"/>
        <end position="128"/>
    </location>
</feature>
<keyword evidence="3 7" id="KW-1133">Transmembrane helix</keyword>
<name>A0A5N6ZIK3_9EURO</name>
<organism evidence="9 10">
    <name type="scientific">Aspergillus caelatus</name>
    <dbReference type="NCBI Taxonomy" id="61420"/>
    <lineage>
        <taxon>Eukaryota</taxon>
        <taxon>Fungi</taxon>
        <taxon>Dikarya</taxon>
        <taxon>Ascomycota</taxon>
        <taxon>Pezizomycotina</taxon>
        <taxon>Eurotiomycetes</taxon>
        <taxon>Eurotiomycetidae</taxon>
        <taxon>Eurotiales</taxon>
        <taxon>Aspergillaceae</taxon>
        <taxon>Aspergillus</taxon>
        <taxon>Aspergillus subgen. Circumdati</taxon>
    </lineage>
</organism>
<evidence type="ECO:0000259" key="8">
    <source>
        <dbReference type="Pfam" id="PF20684"/>
    </source>
</evidence>
<evidence type="ECO:0000256" key="7">
    <source>
        <dbReference type="SAM" id="Phobius"/>
    </source>
</evidence>
<reference evidence="9 10" key="1">
    <citation type="submission" date="2019-04" db="EMBL/GenBank/DDBJ databases">
        <title>Friends and foes A comparative genomics studyof 23 Aspergillus species from section Flavi.</title>
        <authorList>
            <consortium name="DOE Joint Genome Institute"/>
            <person name="Kjaerbolling I."/>
            <person name="Vesth T."/>
            <person name="Frisvad J.C."/>
            <person name="Nybo J.L."/>
            <person name="Theobald S."/>
            <person name="Kildgaard S."/>
            <person name="Isbrandt T."/>
            <person name="Kuo A."/>
            <person name="Sato A."/>
            <person name="Lyhne E.K."/>
            <person name="Kogle M.E."/>
            <person name="Wiebenga A."/>
            <person name="Kun R.S."/>
            <person name="Lubbers R.J."/>
            <person name="Makela M.R."/>
            <person name="Barry K."/>
            <person name="Chovatia M."/>
            <person name="Clum A."/>
            <person name="Daum C."/>
            <person name="Haridas S."/>
            <person name="He G."/>
            <person name="LaButti K."/>
            <person name="Lipzen A."/>
            <person name="Mondo S."/>
            <person name="Riley R."/>
            <person name="Salamov A."/>
            <person name="Simmons B.A."/>
            <person name="Magnuson J.K."/>
            <person name="Henrissat B."/>
            <person name="Mortensen U.H."/>
            <person name="Larsen T.O."/>
            <person name="Devries R.P."/>
            <person name="Grigoriev I.V."/>
            <person name="Machida M."/>
            <person name="Baker S.E."/>
            <person name="Andersen M.R."/>
        </authorList>
    </citation>
    <scope>NUCLEOTIDE SEQUENCE [LARGE SCALE GENOMIC DNA]</scope>
    <source>
        <strain evidence="9 10">CBS 763.97</strain>
    </source>
</reference>
<feature type="transmembrane region" description="Helical" evidence="7">
    <location>
        <begin position="180"/>
        <end position="201"/>
    </location>
</feature>
<dbReference type="InterPro" id="IPR052337">
    <property type="entry name" value="SAT4-like"/>
</dbReference>
<feature type="transmembrane region" description="Helical" evidence="7">
    <location>
        <begin position="148"/>
        <end position="168"/>
    </location>
</feature>
<evidence type="ECO:0000256" key="2">
    <source>
        <dbReference type="ARBA" id="ARBA00022692"/>
    </source>
</evidence>
<evidence type="ECO:0000313" key="9">
    <source>
        <dbReference type="EMBL" id="KAE8357472.1"/>
    </source>
</evidence>
<evidence type="ECO:0000256" key="4">
    <source>
        <dbReference type="ARBA" id="ARBA00023136"/>
    </source>
</evidence>
<gene>
    <name evidence="9" type="ORF">BDV27DRAFT_151293</name>
</gene>
<accession>A0A5N6ZIK3</accession>
<feature type="domain" description="Rhodopsin" evidence="8">
    <location>
        <begin position="20"/>
        <end position="243"/>
    </location>
</feature>
<dbReference type="OrthoDB" id="10017208at2759"/>
<evidence type="ECO:0000256" key="1">
    <source>
        <dbReference type="ARBA" id="ARBA00004141"/>
    </source>
</evidence>
<dbReference type="GeneID" id="43655791"/>
<keyword evidence="4 7" id="KW-0472">Membrane</keyword>
<dbReference type="PANTHER" id="PTHR33048">
    <property type="entry name" value="PTH11-LIKE INTEGRAL MEMBRANE PROTEIN (AFU_ORTHOLOGUE AFUA_5G11245)"/>
    <property type="match status" value="1"/>
</dbReference>
<comment type="similarity">
    <text evidence="5">Belongs to the SAT4 family.</text>
</comment>
<evidence type="ECO:0000256" key="3">
    <source>
        <dbReference type="ARBA" id="ARBA00022989"/>
    </source>
</evidence>
<feature type="region of interest" description="Disordered" evidence="6">
    <location>
        <begin position="328"/>
        <end position="347"/>
    </location>
</feature>
<proteinExistence type="inferred from homology"/>
<evidence type="ECO:0000256" key="5">
    <source>
        <dbReference type="ARBA" id="ARBA00038359"/>
    </source>
</evidence>
<dbReference type="InterPro" id="IPR049326">
    <property type="entry name" value="Rhodopsin_dom_fungi"/>
</dbReference>
<keyword evidence="2 7" id="KW-0812">Transmembrane</keyword>
<comment type="subcellular location">
    <subcellularLocation>
        <location evidence="1">Membrane</location>
        <topology evidence="1">Multi-pass membrane protein</topology>
    </subcellularLocation>
</comment>
<dbReference type="RefSeq" id="XP_031920553.1">
    <property type="nucleotide sequence ID" value="XM_032071345.1"/>
</dbReference>
<evidence type="ECO:0000256" key="6">
    <source>
        <dbReference type="SAM" id="MobiDB-lite"/>
    </source>
</evidence>
<dbReference type="EMBL" id="ML738012">
    <property type="protein sequence ID" value="KAE8357472.1"/>
    <property type="molecule type" value="Genomic_DNA"/>
</dbReference>
<sequence length="347" mass="38711">MYVVPVAVTFLVISIVIVVLRLFTRVYFVRTAGWDDLVIAFALVRHGLGQSMHLLSLETVESQLKALWASVPLYNLSLNLTKASMVLLYLRLFPLRTYQIVLYIVLVFVIISGLWMVFASFFMCIPIRGAWDISSPHNCIPKKVLWSLNAALQIVTDMTIVILPMPLLAKLQLPRKQKIALILVFALGTFGCAVSIVRLTALVEMIQSTDRTKYNAAAANWSFIESSVAIICACLPPLRPIMVHICPRLFLSQDRSRCQSERPALKALDTPNPFRFANHSYSASVTGNCSTNNDGREPSMHRHPDVDGIQVVSEVHWDLNSADNCAEETHSQRGLRPSGRSFSVGRG</sequence>
<feature type="transmembrane region" description="Helical" evidence="7">
    <location>
        <begin position="6"/>
        <end position="24"/>
    </location>
</feature>
<dbReference type="PANTHER" id="PTHR33048:SF47">
    <property type="entry name" value="INTEGRAL MEMBRANE PROTEIN-RELATED"/>
    <property type="match status" value="1"/>
</dbReference>
<protein>
    <recommendedName>
        <fullName evidence="8">Rhodopsin domain-containing protein</fullName>
    </recommendedName>
</protein>